<dbReference type="EMBL" id="JWTA01000003">
    <property type="protein sequence ID" value="KIC64626.1"/>
    <property type="molecule type" value="Genomic_DNA"/>
</dbReference>
<dbReference type="InterPro" id="IPR004358">
    <property type="entry name" value="Sig_transdc_His_kin-like_C"/>
</dbReference>
<dbReference type="STRING" id="363331.RM51_03600"/>
<dbReference type="InterPro" id="IPR005467">
    <property type="entry name" value="His_kinase_dom"/>
</dbReference>
<dbReference type="PANTHER" id="PTHR43065">
    <property type="entry name" value="SENSOR HISTIDINE KINASE"/>
    <property type="match status" value="1"/>
</dbReference>
<protein>
    <recommendedName>
        <fullName evidence="2">histidine kinase</fullName>
        <ecNumber evidence="2">2.7.13.3</ecNumber>
    </recommendedName>
</protein>
<proteinExistence type="predicted"/>
<dbReference type="RefSeq" id="WP_039365230.1">
    <property type="nucleotide sequence ID" value="NZ_JWTA01000003.1"/>
</dbReference>
<dbReference type="OrthoDB" id="9816482at2"/>
<dbReference type="Pfam" id="PF13589">
    <property type="entry name" value="HATPase_c_3"/>
    <property type="match status" value="1"/>
</dbReference>
<dbReference type="GO" id="GO:0004673">
    <property type="term" value="F:protein histidine kinase activity"/>
    <property type="evidence" value="ECO:0007669"/>
    <property type="project" value="UniProtKB-EC"/>
</dbReference>
<accession>A0A0B4DD50</accession>
<dbReference type="EC" id="2.7.13.3" evidence="2"/>
<dbReference type="AlphaFoldDB" id="A0A0B4DD50"/>
<evidence type="ECO:0000256" key="3">
    <source>
        <dbReference type="SAM" id="Coils"/>
    </source>
</evidence>
<evidence type="ECO:0000256" key="2">
    <source>
        <dbReference type="ARBA" id="ARBA00012438"/>
    </source>
</evidence>
<dbReference type="InterPro" id="IPR003594">
    <property type="entry name" value="HATPase_dom"/>
</dbReference>
<dbReference type="SMART" id="SM00387">
    <property type="entry name" value="HATPase_c"/>
    <property type="match status" value="1"/>
</dbReference>
<comment type="catalytic activity">
    <reaction evidence="1">
        <text>ATP + protein L-histidine = ADP + protein N-phospho-L-histidine.</text>
        <dbReference type="EC" id="2.7.13.3"/>
    </reaction>
</comment>
<evidence type="ECO:0000256" key="1">
    <source>
        <dbReference type="ARBA" id="ARBA00000085"/>
    </source>
</evidence>
<dbReference type="Gene3D" id="3.30.565.10">
    <property type="entry name" value="Histidine kinase-like ATPase, C-terminal domain"/>
    <property type="match status" value="2"/>
</dbReference>
<reference evidence="5 6" key="1">
    <citation type="submission" date="2014-12" db="EMBL/GenBank/DDBJ databases">
        <title>Genome sequencing of Chryseobacterium taiwanense TPW19.</title>
        <authorList>
            <person name="Tan P.W."/>
            <person name="Chan K.-G."/>
        </authorList>
    </citation>
    <scope>NUCLEOTIDE SEQUENCE [LARGE SCALE GENOMIC DNA]</scope>
    <source>
        <strain evidence="5 6">TPW19</strain>
    </source>
</reference>
<dbReference type="SUPFAM" id="SSF55874">
    <property type="entry name" value="ATPase domain of HSP90 chaperone/DNA topoisomerase II/histidine kinase"/>
    <property type="match status" value="2"/>
</dbReference>
<feature type="coiled-coil region" evidence="3">
    <location>
        <begin position="504"/>
        <end position="648"/>
    </location>
</feature>
<dbReference type="CDD" id="cd00075">
    <property type="entry name" value="HATPase"/>
    <property type="match status" value="1"/>
</dbReference>
<evidence type="ECO:0000313" key="6">
    <source>
        <dbReference type="Proteomes" id="UP000031167"/>
    </source>
</evidence>
<evidence type="ECO:0000313" key="5">
    <source>
        <dbReference type="EMBL" id="KIC64626.1"/>
    </source>
</evidence>
<evidence type="ECO:0000259" key="4">
    <source>
        <dbReference type="PROSITE" id="PS50109"/>
    </source>
</evidence>
<gene>
    <name evidence="5" type="ORF">RM51_03600</name>
</gene>
<keyword evidence="3" id="KW-0175">Coiled coil</keyword>
<dbReference type="PRINTS" id="PR00344">
    <property type="entry name" value="BCTRLSENSOR"/>
</dbReference>
<dbReference type="InterPro" id="IPR036890">
    <property type="entry name" value="HATPase_C_sf"/>
</dbReference>
<feature type="domain" description="Histidine kinase" evidence="4">
    <location>
        <begin position="665"/>
        <end position="888"/>
    </location>
</feature>
<comment type="caution">
    <text evidence="5">The sequence shown here is derived from an EMBL/GenBank/DDBJ whole genome shotgun (WGS) entry which is preliminary data.</text>
</comment>
<sequence>MSKEKLHFKTNIQIKNIIGKDLINDDNIAILELVKNAFDADAKKVKVTFKNLKDNDDLIIEEFSENTSRIIIEDNGVGMNFTDIQNKWLNIAYSEKKENNHQYNRMMAGAKGVGRFSCDRLGEYLNLYTKTNDDNEFLKLSIDWKLFEVNDIGKEINEIILDYTYLSKNEIDALDFEISDHGVVLEVIKLRSQWVYPSTNKEGNLVWDTEKFTNLKKYLEKLINPNQAFEKNDFGIVISAPEFEYENDLLPNHEKFLGSVENTIFEKLDFQSTSIESSIIEDGKVIYTELKDKGETIFWIKELNEYFPLIKNAAITLYYLNPYAKAFFTKQTGIRSVDYGSIFLFINGFRVSPYGEVGNDWLGIDQRKAQGFARFIGLREFVGRIEILDNNNDFQIVSSREGIVRNENYKALTLREDNKSYFFKTLRRLERYVVDGLDWDSIPLDHKISDIEKKIISGETKEGDLIFREEEDVKRRRVYESIHNIINARADTVLEIYINQDLIIEKIQIEKENSEKEFERILEDFEKHKIDIDSLNKILLRKAEQDKELEKELNNLNRYNVNEATSKGILQLQLYKNQNQEQANIILKLRKDLEEAELRKKVAEEKSKKAIDEANFAKDEIAKAKRDAEKAKAEAHKAKTELHETRSQNLFLKSVKSQDFDDIVNLMHLIGISTGTIQNYIKGTVYRLDNNIEISNKQLKDVFSNLNFELNKIYSISKFATKANFKVESKDSYLDLKSFIEEYLINISKPFLGSSIDFVVYDNNLKDFVTKFKPLEITIILDNLISNSKKAISAKKLKQLSNDFKGKIEVEFESIDAETLLLKFRDNGIGVPKELQEKIFEYGFTTTDGSGLGLTHLEEILEKMNAKLELNKDYTNGAEFIITFGKNN</sequence>
<name>A0A0B4DD50_9FLAO</name>
<keyword evidence="6" id="KW-1185">Reference proteome</keyword>
<organism evidence="5 6">
    <name type="scientific">Chryseobacterium taiwanense</name>
    <dbReference type="NCBI Taxonomy" id="363331"/>
    <lineage>
        <taxon>Bacteria</taxon>
        <taxon>Pseudomonadati</taxon>
        <taxon>Bacteroidota</taxon>
        <taxon>Flavobacteriia</taxon>
        <taxon>Flavobacteriales</taxon>
        <taxon>Weeksellaceae</taxon>
        <taxon>Chryseobacterium group</taxon>
        <taxon>Chryseobacterium</taxon>
    </lineage>
</organism>
<dbReference type="PROSITE" id="PS50109">
    <property type="entry name" value="HIS_KIN"/>
    <property type="match status" value="1"/>
</dbReference>
<dbReference type="Pfam" id="PF02518">
    <property type="entry name" value="HATPase_c"/>
    <property type="match status" value="1"/>
</dbReference>
<dbReference type="Proteomes" id="UP000031167">
    <property type="component" value="Unassembled WGS sequence"/>
</dbReference>